<dbReference type="AlphaFoldDB" id="X1PI75"/>
<dbReference type="EMBL" id="BARV01016757">
    <property type="protein sequence ID" value="GAI30574.1"/>
    <property type="molecule type" value="Genomic_DNA"/>
</dbReference>
<accession>X1PI75</accession>
<proteinExistence type="predicted"/>
<gene>
    <name evidence="1" type="ORF">S06H3_28685</name>
</gene>
<evidence type="ECO:0000313" key="1">
    <source>
        <dbReference type="EMBL" id="GAI30574.1"/>
    </source>
</evidence>
<feature type="non-terminal residue" evidence="1">
    <location>
        <position position="1"/>
    </location>
</feature>
<reference evidence="1" key="1">
    <citation type="journal article" date="2014" name="Front. Microbiol.">
        <title>High frequency of phylogenetically diverse reductive dehalogenase-homologous genes in deep subseafloor sedimentary metagenomes.</title>
        <authorList>
            <person name="Kawai M."/>
            <person name="Futagami T."/>
            <person name="Toyoda A."/>
            <person name="Takaki Y."/>
            <person name="Nishi S."/>
            <person name="Hori S."/>
            <person name="Arai W."/>
            <person name="Tsubouchi T."/>
            <person name="Morono Y."/>
            <person name="Uchiyama I."/>
            <person name="Ito T."/>
            <person name="Fujiyama A."/>
            <person name="Inagaki F."/>
            <person name="Takami H."/>
        </authorList>
    </citation>
    <scope>NUCLEOTIDE SEQUENCE</scope>
    <source>
        <strain evidence="1">Expedition CK06-06</strain>
    </source>
</reference>
<protein>
    <submittedName>
        <fullName evidence="1">Uncharacterized protein</fullName>
    </submittedName>
</protein>
<comment type="caution">
    <text evidence="1">The sequence shown here is derived from an EMBL/GenBank/DDBJ whole genome shotgun (WGS) entry which is preliminary data.</text>
</comment>
<sequence>EIPPDTENKNVLEQVPLKELLPILTSQAMSMSRICSTLLFIKEEKYKTREILDNLSKEKKSVFELLDREMGKYKSFGEKLGTIGGRAVSDPASVLSRFMSHEIIQFLEKEPAFRQTS</sequence>
<organism evidence="1">
    <name type="scientific">marine sediment metagenome</name>
    <dbReference type="NCBI Taxonomy" id="412755"/>
    <lineage>
        <taxon>unclassified sequences</taxon>
        <taxon>metagenomes</taxon>
        <taxon>ecological metagenomes</taxon>
    </lineage>
</organism>
<name>X1PI75_9ZZZZ</name>